<keyword evidence="1" id="KW-0732">Signal</keyword>
<feature type="chain" id="PRO_5046453535" evidence="1">
    <location>
        <begin position="24"/>
        <end position="218"/>
    </location>
</feature>
<proteinExistence type="predicted"/>
<evidence type="ECO:0000256" key="1">
    <source>
        <dbReference type="SAM" id="SignalP"/>
    </source>
</evidence>
<comment type="caution">
    <text evidence="2">The sequence shown here is derived from an EMBL/GenBank/DDBJ whole genome shotgun (WGS) entry which is preliminary data.</text>
</comment>
<feature type="signal peptide" evidence="1">
    <location>
        <begin position="1"/>
        <end position="23"/>
    </location>
</feature>
<dbReference type="Pfam" id="PF14273">
    <property type="entry name" value="DUF4360"/>
    <property type="match status" value="1"/>
</dbReference>
<protein>
    <submittedName>
        <fullName evidence="2">DUF4360 domain-containing protein</fullName>
    </submittedName>
</protein>
<name>A0ABN0V767_9ACTN</name>
<dbReference type="RefSeq" id="WP_344654047.1">
    <property type="nucleotide sequence ID" value="NZ_BAAAGX010000041.1"/>
</dbReference>
<dbReference type="InterPro" id="IPR025649">
    <property type="entry name" value="DUF4360"/>
</dbReference>
<reference evidence="2 3" key="1">
    <citation type="journal article" date="2019" name="Int. J. Syst. Evol. Microbiol.">
        <title>The Global Catalogue of Microorganisms (GCM) 10K type strain sequencing project: providing services to taxonomists for standard genome sequencing and annotation.</title>
        <authorList>
            <consortium name="The Broad Institute Genomics Platform"/>
            <consortium name="The Broad Institute Genome Sequencing Center for Infectious Disease"/>
            <person name="Wu L."/>
            <person name="Ma J."/>
        </authorList>
    </citation>
    <scope>NUCLEOTIDE SEQUENCE [LARGE SCALE GENOMIC DNA]</scope>
    <source>
        <strain evidence="2 3">JCM 10425</strain>
    </source>
</reference>
<dbReference type="Proteomes" id="UP001500967">
    <property type="component" value="Unassembled WGS sequence"/>
</dbReference>
<sequence>MLGRRWGTAFAAFGILAVLFTTAEPGAATVRSIDPPNGQFTIDVHSVHGNGCPPGTAKVVRAGDRTAFTVTYSNYTAQNGGGIAISQRRAACTIAVDVGVPHGFTFGITRTTFRGFADLAEGATGRLDTQYWFVGMDVTGKIRRDFTGELQDNWQATDEVPLPEVMWMPCRPGGVPLNIESSLTVNAGRINPGTTSLMTMDATDSEVTTIYNIAWREC</sequence>
<evidence type="ECO:0000313" key="3">
    <source>
        <dbReference type="Proteomes" id="UP001500967"/>
    </source>
</evidence>
<organism evidence="2 3">
    <name type="scientific">Cryptosporangium japonicum</name>
    <dbReference type="NCBI Taxonomy" id="80872"/>
    <lineage>
        <taxon>Bacteria</taxon>
        <taxon>Bacillati</taxon>
        <taxon>Actinomycetota</taxon>
        <taxon>Actinomycetes</taxon>
        <taxon>Cryptosporangiales</taxon>
        <taxon>Cryptosporangiaceae</taxon>
        <taxon>Cryptosporangium</taxon>
    </lineage>
</organism>
<gene>
    <name evidence="2" type="ORF">GCM10009539_78540</name>
</gene>
<keyword evidence="3" id="KW-1185">Reference proteome</keyword>
<dbReference type="PANTHER" id="PTHR38847">
    <property type="match status" value="1"/>
</dbReference>
<dbReference type="PANTHER" id="PTHR38847:SF1">
    <property type="entry name" value="PSEUDOURIDINE SYNTHASE RSUA_RLUA-LIKE DOMAIN-CONTAINING PROTEIN"/>
    <property type="match status" value="1"/>
</dbReference>
<accession>A0ABN0V767</accession>
<evidence type="ECO:0000313" key="2">
    <source>
        <dbReference type="EMBL" id="GAA0279014.1"/>
    </source>
</evidence>
<dbReference type="EMBL" id="BAAAGX010000041">
    <property type="protein sequence ID" value="GAA0279014.1"/>
    <property type="molecule type" value="Genomic_DNA"/>
</dbReference>